<organism evidence="3">
    <name type="scientific">Lygus hesperus</name>
    <name type="common">Western plant bug</name>
    <dbReference type="NCBI Taxonomy" id="30085"/>
    <lineage>
        <taxon>Eukaryota</taxon>
        <taxon>Metazoa</taxon>
        <taxon>Ecdysozoa</taxon>
        <taxon>Arthropoda</taxon>
        <taxon>Hexapoda</taxon>
        <taxon>Insecta</taxon>
        <taxon>Pterygota</taxon>
        <taxon>Neoptera</taxon>
        <taxon>Paraneoptera</taxon>
        <taxon>Hemiptera</taxon>
        <taxon>Heteroptera</taxon>
        <taxon>Panheteroptera</taxon>
        <taxon>Cimicomorpha</taxon>
        <taxon>Miridae</taxon>
        <taxon>Mirini</taxon>
        <taxon>Lygus</taxon>
    </lineage>
</organism>
<dbReference type="GO" id="GO:0008170">
    <property type="term" value="F:N-methyltransferase activity"/>
    <property type="evidence" value="ECO:0007669"/>
    <property type="project" value="UniProtKB-ARBA"/>
</dbReference>
<reference evidence="3" key="1">
    <citation type="journal article" date="2014" name="PLoS ONE">
        <title>Transcriptome-Based Identification of ABC Transporters in the Western Tarnished Plant Bug Lygus hesperus.</title>
        <authorList>
            <person name="Hull J.J."/>
            <person name="Chaney K."/>
            <person name="Geib S.M."/>
            <person name="Fabrick J.A."/>
            <person name="Brent C.S."/>
            <person name="Walsh D."/>
            <person name="Lavine L.C."/>
        </authorList>
    </citation>
    <scope>NUCLEOTIDE SEQUENCE</scope>
</reference>
<dbReference type="SMART" id="SM00317">
    <property type="entry name" value="SET"/>
    <property type="match status" value="1"/>
</dbReference>
<name>A0A0A9X410_LYGHE</name>
<dbReference type="GO" id="GO:0008757">
    <property type="term" value="F:S-adenosylmethionine-dependent methyltransferase activity"/>
    <property type="evidence" value="ECO:0007669"/>
    <property type="project" value="UniProtKB-ARBA"/>
</dbReference>
<feature type="region of interest" description="Disordered" evidence="1">
    <location>
        <begin position="1"/>
        <end position="21"/>
    </location>
</feature>
<dbReference type="EMBL" id="GBHO01028895">
    <property type="protein sequence ID" value="JAG14709.1"/>
    <property type="molecule type" value="Transcribed_RNA"/>
</dbReference>
<dbReference type="GO" id="GO:0008276">
    <property type="term" value="F:protein methyltransferase activity"/>
    <property type="evidence" value="ECO:0007669"/>
    <property type="project" value="UniProtKB-ARBA"/>
</dbReference>
<dbReference type="CDD" id="cd20071">
    <property type="entry name" value="SET_SMYD"/>
    <property type="match status" value="1"/>
</dbReference>
<accession>A0A0A9X410</accession>
<dbReference type="Gene3D" id="6.10.140.2220">
    <property type="match status" value="1"/>
</dbReference>
<dbReference type="AlphaFoldDB" id="A0A0A9X410"/>
<dbReference type="PANTHER" id="PTHR46455:SF3">
    <property type="entry name" value="SET AND MYND DOMAIN CONTAINING, ARTHROPOD-SPECIFIC, MEMBER 9, ISOFORM A-RELATED"/>
    <property type="match status" value="1"/>
</dbReference>
<evidence type="ECO:0000259" key="2">
    <source>
        <dbReference type="PROSITE" id="PS50280"/>
    </source>
</evidence>
<evidence type="ECO:0000256" key="1">
    <source>
        <dbReference type="SAM" id="MobiDB-lite"/>
    </source>
</evidence>
<dbReference type="InterPro" id="IPR053010">
    <property type="entry name" value="SET_SmydA-8"/>
</dbReference>
<dbReference type="PANTHER" id="PTHR46455">
    <property type="entry name" value="SET AND MYND DOMAIN CONTAINING, ARTHROPOD-SPECIFIC, MEMBER 4, ISOFORM A"/>
    <property type="match status" value="1"/>
</dbReference>
<dbReference type="InterPro" id="IPR001214">
    <property type="entry name" value="SET_dom"/>
</dbReference>
<feature type="non-terminal residue" evidence="3">
    <location>
        <position position="1"/>
    </location>
</feature>
<dbReference type="SUPFAM" id="SSF82199">
    <property type="entry name" value="SET domain"/>
    <property type="match status" value="1"/>
</dbReference>
<dbReference type="Gene3D" id="1.10.220.160">
    <property type="match status" value="1"/>
</dbReference>
<dbReference type="PROSITE" id="PS50280">
    <property type="entry name" value="SET"/>
    <property type="match status" value="1"/>
</dbReference>
<dbReference type="InterPro" id="IPR046341">
    <property type="entry name" value="SET_dom_sf"/>
</dbReference>
<evidence type="ECO:0000313" key="3">
    <source>
        <dbReference type="EMBL" id="JAG14709.1"/>
    </source>
</evidence>
<reference evidence="3" key="2">
    <citation type="submission" date="2014-07" db="EMBL/GenBank/DDBJ databases">
        <authorList>
            <person name="Hull J."/>
        </authorList>
    </citation>
    <scope>NUCLEOTIDE SEQUENCE</scope>
</reference>
<dbReference type="Pfam" id="PF00856">
    <property type="entry name" value="SET"/>
    <property type="match status" value="1"/>
</dbReference>
<proteinExistence type="predicted"/>
<feature type="domain" description="SET" evidence="2">
    <location>
        <begin position="40"/>
        <end position="265"/>
    </location>
</feature>
<protein>
    <submittedName>
        <fullName evidence="3">Protein msta, isoform A</fullName>
    </submittedName>
</protein>
<gene>
    <name evidence="3" type="primary">msta_3</name>
    <name evidence="3" type="ORF">CM83_51187</name>
</gene>
<sequence>ATWEARRGRQMRAPDAGSRSDMTDVLEAKLTKRGRFRGDRKWTISQSGTCGRGVFATCDIASGELVFADLPILHGPKQSCDLVACTSCSDITRPLRKCSRNCHLPFCSERCENDESHNKECCYLRSLNLTEEEWSPHIFRALTLIRSLLMTDDDREVVKHLHANRGKQVDIQVSSLLSLLGNKLTETDVSWVRHCSGVLDGTAFEIELEDSANSLKGLFPLSALMNHNCVPNTRHFYTDRADGYRMVVVASRFIPRGTQIFTSYCPLLWGTSLRRTFLLHTKHFQCECERCQDASEFGTNLQAVKCSCEKIMLPEDPTNFNSEWKCEDCGGLRSAKHNIMVQKSLQNPNELDKFLPEGNYIRIQMKIDEVFKKTKRMHLEDITEEELRNISHDCIMILKLIVQLKLGNTRFKGRLCERLSKVYREVNHKGVHMDSQEIEGFIECGQTIENEDRRAVTKILSEIMDHK</sequence>
<dbReference type="Gene3D" id="2.170.270.10">
    <property type="entry name" value="SET domain"/>
    <property type="match status" value="1"/>
</dbReference>